<dbReference type="EMBL" id="FXTQ01000001">
    <property type="protein sequence ID" value="SMO41420.1"/>
    <property type="molecule type" value="Genomic_DNA"/>
</dbReference>
<dbReference type="GO" id="GO:0008237">
    <property type="term" value="F:metallopeptidase activity"/>
    <property type="evidence" value="ECO:0007669"/>
    <property type="project" value="UniProtKB-KW"/>
</dbReference>
<reference evidence="7 8" key="1">
    <citation type="submission" date="2017-05" db="EMBL/GenBank/DDBJ databases">
        <authorList>
            <person name="Varghese N."/>
            <person name="Submissions S."/>
        </authorList>
    </citation>
    <scope>NUCLEOTIDE SEQUENCE [LARGE SCALE GENOMIC DNA]</scope>
    <source>
        <strain evidence="7 8">DSM 29982</strain>
    </source>
</reference>
<dbReference type="PROSITE" id="PS01302">
    <property type="entry name" value="UPF0758"/>
    <property type="match status" value="1"/>
</dbReference>
<keyword evidence="4" id="KW-0862">Zinc</keyword>
<dbReference type="PROSITE" id="PS50249">
    <property type="entry name" value="MPN"/>
    <property type="match status" value="1"/>
</dbReference>
<dbReference type="Gene3D" id="3.40.140.10">
    <property type="entry name" value="Cytidine Deaminase, domain 2"/>
    <property type="match status" value="1"/>
</dbReference>
<name>A0A521B3W7_9FLAO</name>
<keyword evidence="8" id="KW-1185">Reference proteome</keyword>
<dbReference type="OrthoDB" id="9804482at2"/>
<evidence type="ECO:0000259" key="6">
    <source>
        <dbReference type="PROSITE" id="PS50249"/>
    </source>
</evidence>
<evidence type="ECO:0000256" key="3">
    <source>
        <dbReference type="ARBA" id="ARBA00022801"/>
    </source>
</evidence>
<dbReference type="Proteomes" id="UP000319267">
    <property type="component" value="Unassembled WGS sequence"/>
</dbReference>
<dbReference type="PANTHER" id="PTHR30471:SF3">
    <property type="entry name" value="UPF0758 PROTEIN YEES-RELATED"/>
    <property type="match status" value="1"/>
</dbReference>
<dbReference type="Pfam" id="PF04002">
    <property type="entry name" value="RadC"/>
    <property type="match status" value="1"/>
</dbReference>
<evidence type="ECO:0000313" key="7">
    <source>
        <dbReference type="EMBL" id="SMO41420.1"/>
    </source>
</evidence>
<accession>A0A521B3W7</accession>
<keyword evidence="1" id="KW-0645">Protease</keyword>
<keyword evidence="3" id="KW-0378">Hydrolase</keyword>
<keyword evidence="2" id="KW-0479">Metal-binding</keyword>
<dbReference type="InterPro" id="IPR020891">
    <property type="entry name" value="UPF0758_CS"/>
</dbReference>
<protein>
    <submittedName>
        <fullName evidence="7">RadC-like JAB domain-containing protein</fullName>
    </submittedName>
</protein>
<dbReference type="InterPro" id="IPR037518">
    <property type="entry name" value="MPN"/>
</dbReference>
<keyword evidence="5" id="KW-0482">Metalloprotease</keyword>
<sequence>MKTAAETQKLDIISEIELIYRSKVRASERPQITSSRRAYEVTLQNWDENKIEFIEQCKVMLLTQSHKVLGIYEMSSGGIAGTVVDIRLLFTAALRAAAVNVILIHNHPSGNTAPSAADRQITAKAVQAGQFLDLKIVDHLIISPEFYYSFADDGAL</sequence>
<evidence type="ECO:0000256" key="2">
    <source>
        <dbReference type="ARBA" id="ARBA00022723"/>
    </source>
</evidence>
<dbReference type="PANTHER" id="PTHR30471">
    <property type="entry name" value="DNA REPAIR PROTEIN RADC"/>
    <property type="match status" value="1"/>
</dbReference>
<dbReference type="CDD" id="cd08071">
    <property type="entry name" value="MPN_DUF2466"/>
    <property type="match status" value="1"/>
</dbReference>
<evidence type="ECO:0000256" key="1">
    <source>
        <dbReference type="ARBA" id="ARBA00022670"/>
    </source>
</evidence>
<gene>
    <name evidence="7" type="ORF">SAMN06265220_101634</name>
</gene>
<organism evidence="7 8">
    <name type="scientific">Flavobacterium nitrogenifigens</name>
    <dbReference type="NCBI Taxonomy" id="1617283"/>
    <lineage>
        <taxon>Bacteria</taxon>
        <taxon>Pseudomonadati</taxon>
        <taxon>Bacteroidota</taxon>
        <taxon>Flavobacteriia</taxon>
        <taxon>Flavobacteriales</taxon>
        <taxon>Flavobacteriaceae</taxon>
        <taxon>Flavobacterium</taxon>
    </lineage>
</organism>
<feature type="domain" description="MPN" evidence="6">
    <location>
        <begin position="32"/>
        <end position="156"/>
    </location>
</feature>
<evidence type="ECO:0000256" key="4">
    <source>
        <dbReference type="ARBA" id="ARBA00022833"/>
    </source>
</evidence>
<dbReference type="GO" id="GO:0046872">
    <property type="term" value="F:metal ion binding"/>
    <property type="evidence" value="ECO:0007669"/>
    <property type="project" value="UniProtKB-KW"/>
</dbReference>
<evidence type="ECO:0000313" key="8">
    <source>
        <dbReference type="Proteomes" id="UP000319267"/>
    </source>
</evidence>
<dbReference type="RefSeq" id="WP_111377056.1">
    <property type="nucleotide sequence ID" value="NZ_CP043612.1"/>
</dbReference>
<proteinExistence type="predicted"/>
<evidence type="ECO:0000256" key="5">
    <source>
        <dbReference type="ARBA" id="ARBA00023049"/>
    </source>
</evidence>
<dbReference type="GO" id="GO:0006508">
    <property type="term" value="P:proteolysis"/>
    <property type="evidence" value="ECO:0007669"/>
    <property type="project" value="UniProtKB-KW"/>
</dbReference>
<dbReference type="InterPro" id="IPR025657">
    <property type="entry name" value="RadC_JAB"/>
</dbReference>
<dbReference type="InterPro" id="IPR001405">
    <property type="entry name" value="UPF0758"/>
</dbReference>
<dbReference type="AlphaFoldDB" id="A0A521B3W7"/>